<keyword evidence="5 13" id="KW-0812">Transmembrane</keyword>
<feature type="transmembrane region" description="Helical" evidence="13">
    <location>
        <begin position="119"/>
        <end position="142"/>
    </location>
</feature>
<evidence type="ECO:0000256" key="10">
    <source>
        <dbReference type="ARBA" id="ARBA00023136"/>
    </source>
</evidence>
<dbReference type="PANTHER" id="PTHR48086">
    <property type="entry name" value="SODIUM/PROLINE SYMPORTER-RELATED"/>
    <property type="match status" value="1"/>
</dbReference>
<feature type="transmembrane region" description="Helical" evidence="13">
    <location>
        <begin position="450"/>
        <end position="468"/>
    </location>
</feature>
<dbReference type="InterPro" id="IPR038377">
    <property type="entry name" value="Na/Glc_symporter_sf"/>
</dbReference>
<keyword evidence="11" id="KW-0739">Sodium transport</keyword>
<feature type="transmembrane region" description="Helical" evidence="13">
    <location>
        <begin position="71"/>
        <end position="91"/>
    </location>
</feature>
<dbReference type="Proteomes" id="UP001597187">
    <property type="component" value="Unassembled WGS sequence"/>
</dbReference>
<keyword evidence="3" id="KW-0813">Transport</keyword>
<dbReference type="GO" id="GO:0015293">
    <property type="term" value="F:symporter activity"/>
    <property type="evidence" value="ECO:0007669"/>
    <property type="project" value="UniProtKB-KW"/>
</dbReference>
<evidence type="ECO:0000313" key="15">
    <source>
        <dbReference type="Proteomes" id="UP001597187"/>
    </source>
</evidence>
<keyword evidence="6" id="KW-0769">Symport</keyword>
<feature type="transmembrane region" description="Helical" evidence="13">
    <location>
        <begin position="183"/>
        <end position="210"/>
    </location>
</feature>
<evidence type="ECO:0000256" key="13">
    <source>
        <dbReference type="SAM" id="Phobius"/>
    </source>
</evidence>
<reference evidence="14 15" key="1">
    <citation type="journal article" date="2019" name="Int. J. Syst. Evol. Microbiol.">
        <title>The Global Catalogue of Microorganisms (GCM) 10K type strain sequencing project: providing services to taxonomists for standard genome sequencing and annotation.</title>
        <authorList>
            <consortium name="The Broad Institute Genomics Platform"/>
            <consortium name="The Broad Institute Genome Sequencing Center for Infectious Disease"/>
            <person name="Wu L."/>
            <person name="Ma J."/>
        </authorList>
    </citation>
    <scope>NUCLEOTIDE SEQUENCE [LARGE SCALE GENOMIC DNA]</scope>
    <source>
        <strain evidence="14 15">CGMCC 1.12563</strain>
    </source>
</reference>
<keyword evidence="9" id="KW-0406">Ion transport</keyword>
<dbReference type="Pfam" id="PF00474">
    <property type="entry name" value="SSF"/>
    <property type="match status" value="1"/>
</dbReference>
<feature type="transmembrane region" description="Helical" evidence="13">
    <location>
        <begin position="271"/>
        <end position="291"/>
    </location>
</feature>
<protein>
    <submittedName>
        <fullName evidence="14">Sodium:solute symporter family protein</fullName>
    </submittedName>
</protein>
<evidence type="ECO:0000256" key="7">
    <source>
        <dbReference type="ARBA" id="ARBA00022989"/>
    </source>
</evidence>
<evidence type="ECO:0000313" key="14">
    <source>
        <dbReference type="EMBL" id="MFD1514201.1"/>
    </source>
</evidence>
<keyword evidence="10 13" id="KW-0472">Membrane</keyword>
<feature type="transmembrane region" description="Helical" evidence="13">
    <location>
        <begin position="311"/>
        <end position="338"/>
    </location>
</feature>
<feature type="transmembrane region" description="Helical" evidence="13">
    <location>
        <begin position="385"/>
        <end position="405"/>
    </location>
</feature>
<dbReference type="InterPro" id="IPR018212">
    <property type="entry name" value="Na/solute_symporter_CS"/>
</dbReference>
<feature type="transmembrane region" description="Helical" evidence="13">
    <location>
        <begin position="6"/>
        <end position="28"/>
    </location>
</feature>
<feature type="transmembrane region" description="Helical" evidence="13">
    <location>
        <begin position="508"/>
        <end position="530"/>
    </location>
</feature>
<proteinExistence type="inferred from homology"/>
<keyword evidence="15" id="KW-1185">Reference proteome</keyword>
<dbReference type="InterPro" id="IPR001734">
    <property type="entry name" value="Na/solute_symporter"/>
</dbReference>
<dbReference type="Gene3D" id="1.20.1730.10">
    <property type="entry name" value="Sodium/glucose cotransporter"/>
    <property type="match status" value="1"/>
</dbReference>
<evidence type="ECO:0000256" key="3">
    <source>
        <dbReference type="ARBA" id="ARBA00022448"/>
    </source>
</evidence>
<feature type="transmembrane region" description="Helical" evidence="13">
    <location>
        <begin position="154"/>
        <end position="176"/>
    </location>
</feature>
<comment type="caution">
    <text evidence="14">The sequence shown here is derived from an EMBL/GenBank/DDBJ whole genome shotgun (WGS) entry which is preliminary data.</text>
</comment>
<keyword evidence="4" id="KW-1003">Cell membrane</keyword>
<sequence length="533" mass="57333">MVSLVEGVFFGTLVVYVFVGAVLARFIDVPEDFYVMDRKAGSILIAGTLFASYMSASTMMGIAGIVYTEGAAMWLVIYGSWPGLVIGMLYVGRRLRKLNNVTMPDFIGDRYQSELVRSVATVIMIVGLIGYGVIQLIGAGYLLADFVGIPYQQIVVLFAIALMVFTVAGGMYSVVVTDTLMGVAMIVTGAVVAPAAIFAAGGIEVLTTTLPQQNPGVWYAGGANMNMSPGWLASQWVLWLFFIMVAPWVVSRAFPASDDFELMNGTNISTFLATGVITVLFLGVMATYALNSGIEPVDNVVVWMSTNVVHPFWGGLAVAGIMAGILSTTSTIFIYAGFGLSRDLVERVGGQTLTQRQQLLGARLAQFAVVVVVTVIALFEPLGIYWLAAWAGSVFAVAWAPMIIAGLEWERANKYGALASMIGGTAAYVLLYQATQAWGMFSLPFGIDPVLPALLISTVLMVGGSLATSTSRDERAFFDEMNDVRLSEEVIERHTQTELKKKYDRTRYIAYGTLGVGTLLFGGLFIAIGMPLL</sequence>
<evidence type="ECO:0000256" key="12">
    <source>
        <dbReference type="RuleBase" id="RU362091"/>
    </source>
</evidence>
<name>A0ABD6AXS6_9EURY</name>
<feature type="transmembrane region" description="Helical" evidence="13">
    <location>
        <begin position="359"/>
        <end position="379"/>
    </location>
</feature>
<dbReference type="EMBL" id="JBHUDC010000007">
    <property type="protein sequence ID" value="MFD1514201.1"/>
    <property type="molecule type" value="Genomic_DNA"/>
</dbReference>
<evidence type="ECO:0000256" key="5">
    <source>
        <dbReference type="ARBA" id="ARBA00022692"/>
    </source>
</evidence>
<keyword evidence="7 13" id="KW-1133">Transmembrane helix</keyword>
<evidence type="ECO:0000256" key="1">
    <source>
        <dbReference type="ARBA" id="ARBA00004651"/>
    </source>
</evidence>
<evidence type="ECO:0000256" key="2">
    <source>
        <dbReference type="ARBA" id="ARBA00006434"/>
    </source>
</evidence>
<dbReference type="PROSITE" id="PS00457">
    <property type="entry name" value="NA_SOLUT_SYMP_2"/>
    <property type="match status" value="1"/>
</dbReference>
<dbReference type="CDD" id="cd10322">
    <property type="entry name" value="SLC5sbd"/>
    <property type="match status" value="1"/>
</dbReference>
<evidence type="ECO:0000256" key="8">
    <source>
        <dbReference type="ARBA" id="ARBA00023053"/>
    </source>
</evidence>
<feature type="transmembrane region" description="Helical" evidence="13">
    <location>
        <begin position="230"/>
        <end position="250"/>
    </location>
</feature>
<evidence type="ECO:0000256" key="11">
    <source>
        <dbReference type="ARBA" id="ARBA00023201"/>
    </source>
</evidence>
<organism evidence="14 15">
    <name type="scientific">Halomarina rubra</name>
    <dbReference type="NCBI Taxonomy" id="2071873"/>
    <lineage>
        <taxon>Archaea</taxon>
        <taxon>Methanobacteriati</taxon>
        <taxon>Methanobacteriota</taxon>
        <taxon>Stenosarchaea group</taxon>
        <taxon>Halobacteria</taxon>
        <taxon>Halobacteriales</taxon>
        <taxon>Natronomonadaceae</taxon>
        <taxon>Halomarina</taxon>
    </lineage>
</organism>
<gene>
    <name evidence="14" type="ORF">ACFSBT_13035</name>
</gene>
<dbReference type="PANTHER" id="PTHR48086:SF3">
    <property type="entry name" value="SODIUM_PROLINE SYMPORTER"/>
    <property type="match status" value="1"/>
</dbReference>
<feature type="transmembrane region" description="Helical" evidence="13">
    <location>
        <begin position="40"/>
        <end position="65"/>
    </location>
</feature>
<feature type="transmembrane region" description="Helical" evidence="13">
    <location>
        <begin position="417"/>
        <end position="438"/>
    </location>
</feature>
<accession>A0ABD6AXS6</accession>
<evidence type="ECO:0000256" key="9">
    <source>
        <dbReference type="ARBA" id="ARBA00023065"/>
    </source>
</evidence>
<comment type="subcellular location">
    <subcellularLocation>
        <location evidence="1">Cell membrane</location>
        <topology evidence="1">Multi-pass membrane protein</topology>
    </subcellularLocation>
</comment>
<dbReference type="RefSeq" id="WP_250874173.1">
    <property type="nucleotide sequence ID" value="NZ_JALXFV010000007.1"/>
</dbReference>
<dbReference type="GO" id="GO:0046942">
    <property type="term" value="P:carboxylic acid transport"/>
    <property type="evidence" value="ECO:0007669"/>
    <property type="project" value="UniProtKB-ARBA"/>
</dbReference>
<dbReference type="PROSITE" id="PS50283">
    <property type="entry name" value="NA_SOLUT_SYMP_3"/>
    <property type="match status" value="1"/>
</dbReference>
<keyword evidence="8" id="KW-0915">Sodium</keyword>
<dbReference type="InterPro" id="IPR050277">
    <property type="entry name" value="Sodium:Solute_Symporter"/>
</dbReference>
<dbReference type="AlphaFoldDB" id="A0ABD6AXS6"/>
<dbReference type="GO" id="GO:0006814">
    <property type="term" value="P:sodium ion transport"/>
    <property type="evidence" value="ECO:0007669"/>
    <property type="project" value="UniProtKB-KW"/>
</dbReference>
<evidence type="ECO:0000256" key="4">
    <source>
        <dbReference type="ARBA" id="ARBA00022475"/>
    </source>
</evidence>
<comment type="similarity">
    <text evidence="2 12">Belongs to the sodium:solute symporter (SSF) (TC 2.A.21) family.</text>
</comment>
<dbReference type="GO" id="GO:0005886">
    <property type="term" value="C:plasma membrane"/>
    <property type="evidence" value="ECO:0007669"/>
    <property type="project" value="UniProtKB-SubCell"/>
</dbReference>
<evidence type="ECO:0000256" key="6">
    <source>
        <dbReference type="ARBA" id="ARBA00022847"/>
    </source>
</evidence>